<dbReference type="Pfam" id="PF23622">
    <property type="entry name" value="LRR_At1g61320_AtMIF1"/>
    <property type="match status" value="1"/>
</dbReference>
<dbReference type="SUPFAM" id="SSF81383">
    <property type="entry name" value="F-box domain"/>
    <property type="match status" value="1"/>
</dbReference>
<proteinExistence type="predicted"/>
<dbReference type="OrthoDB" id="612216at2759"/>
<evidence type="ECO:0000313" key="3">
    <source>
        <dbReference type="EMBL" id="KAF9608569.1"/>
    </source>
</evidence>
<dbReference type="SUPFAM" id="SSF52047">
    <property type="entry name" value="RNI-like"/>
    <property type="match status" value="1"/>
</dbReference>
<sequence length="494" mass="56150">MSWYSSADFSSSYSPDWSSSYSPDWSSYSTEESEDEEVCSSVPPRSKRQRTSRLRVGTDRISALPDSLLLEILSVLDMKEVIATSSLSKRWMYLWKFLPILNFSHSLWKQPRERNRRTIKHKFVQFVNNVLLMRDDSIDIQKFCLFCSEYCELSQIINWVMGAVKRGHVNELIINFASVRYTRPKVKVLPSSIFTSAISVYKLCKAYGTGSIQLPSSMCLASQLKTLELSHVLLPKGNLDGELVLSYPILENLCLKRCDLGHIATLNISAPRLENLVVKNKYRDSPCKIKVSAPKLASFLLKGWLFGDYSLHNLSSLVNAQLDSPDEIHPKLLNKILKGLYNATSIELSVSVSRKRSTDTPDQQFNHFINLRCLRLTGWEGSSSVRPFSNLLKSSPRIETLAMRINQVYRDGDWVELLPCIDHLKSLEILGIVGCKDDLKFIEFVLKSAVVLEVFTVRTSSALSRKREKELEDFAIKSQQLFLNMEPYPAGPGP</sequence>
<dbReference type="Gene3D" id="1.20.1280.50">
    <property type="match status" value="1"/>
</dbReference>
<dbReference type="InterPro" id="IPR050232">
    <property type="entry name" value="FBL13/AtMIF1-like"/>
</dbReference>
<dbReference type="EMBL" id="JADFTS010000004">
    <property type="protein sequence ID" value="KAF9608569.1"/>
    <property type="molecule type" value="Genomic_DNA"/>
</dbReference>
<dbReference type="InterPro" id="IPR055357">
    <property type="entry name" value="LRR_At1g61320_AtMIF1"/>
</dbReference>
<dbReference type="InterPro" id="IPR053781">
    <property type="entry name" value="F-box_AtFBL13-like"/>
</dbReference>
<dbReference type="InterPro" id="IPR036047">
    <property type="entry name" value="F-box-like_dom_sf"/>
</dbReference>
<dbReference type="PROSITE" id="PS50181">
    <property type="entry name" value="FBOX"/>
    <property type="match status" value="1"/>
</dbReference>
<dbReference type="InterPro" id="IPR032675">
    <property type="entry name" value="LRR_dom_sf"/>
</dbReference>
<dbReference type="Gene3D" id="3.80.10.10">
    <property type="entry name" value="Ribonuclease Inhibitor"/>
    <property type="match status" value="1"/>
</dbReference>
<dbReference type="AlphaFoldDB" id="A0A835I110"/>
<dbReference type="PANTHER" id="PTHR31900:SF30">
    <property type="entry name" value="SUPERFAMILY PROTEIN, PUTATIVE-RELATED"/>
    <property type="match status" value="1"/>
</dbReference>
<evidence type="ECO:0000313" key="4">
    <source>
        <dbReference type="Proteomes" id="UP000631114"/>
    </source>
</evidence>
<dbReference type="CDD" id="cd22160">
    <property type="entry name" value="F-box_AtFBL13-like"/>
    <property type="match status" value="1"/>
</dbReference>
<dbReference type="PANTHER" id="PTHR31900">
    <property type="entry name" value="F-BOX/RNI SUPERFAMILY PROTEIN-RELATED"/>
    <property type="match status" value="1"/>
</dbReference>
<feature type="region of interest" description="Disordered" evidence="1">
    <location>
        <begin position="1"/>
        <end position="53"/>
    </location>
</feature>
<feature type="compositionally biased region" description="Low complexity" evidence="1">
    <location>
        <begin position="1"/>
        <end position="30"/>
    </location>
</feature>
<protein>
    <recommendedName>
        <fullName evidence="2">F-box domain-containing protein</fullName>
    </recommendedName>
</protein>
<name>A0A835I110_9MAGN</name>
<evidence type="ECO:0000259" key="2">
    <source>
        <dbReference type="PROSITE" id="PS50181"/>
    </source>
</evidence>
<organism evidence="3 4">
    <name type="scientific">Coptis chinensis</name>
    <dbReference type="NCBI Taxonomy" id="261450"/>
    <lineage>
        <taxon>Eukaryota</taxon>
        <taxon>Viridiplantae</taxon>
        <taxon>Streptophyta</taxon>
        <taxon>Embryophyta</taxon>
        <taxon>Tracheophyta</taxon>
        <taxon>Spermatophyta</taxon>
        <taxon>Magnoliopsida</taxon>
        <taxon>Ranunculales</taxon>
        <taxon>Ranunculaceae</taxon>
        <taxon>Coptidoideae</taxon>
        <taxon>Coptis</taxon>
    </lineage>
</organism>
<feature type="domain" description="F-box" evidence="2">
    <location>
        <begin position="58"/>
        <end position="111"/>
    </location>
</feature>
<reference evidence="3 4" key="1">
    <citation type="submission" date="2020-10" db="EMBL/GenBank/DDBJ databases">
        <title>The Coptis chinensis genome and diversification of protoberbering-type alkaloids.</title>
        <authorList>
            <person name="Wang B."/>
            <person name="Shu S."/>
            <person name="Song C."/>
            <person name="Liu Y."/>
        </authorList>
    </citation>
    <scope>NUCLEOTIDE SEQUENCE [LARGE SCALE GENOMIC DNA]</scope>
    <source>
        <strain evidence="3">HL-2020</strain>
        <tissue evidence="3">Leaf</tissue>
    </source>
</reference>
<gene>
    <name evidence="3" type="ORF">IFM89_010001</name>
</gene>
<dbReference type="Proteomes" id="UP000631114">
    <property type="component" value="Unassembled WGS sequence"/>
</dbReference>
<dbReference type="Pfam" id="PF00646">
    <property type="entry name" value="F-box"/>
    <property type="match status" value="1"/>
</dbReference>
<accession>A0A835I110</accession>
<keyword evidence="4" id="KW-1185">Reference proteome</keyword>
<comment type="caution">
    <text evidence="3">The sequence shown here is derived from an EMBL/GenBank/DDBJ whole genome shotgun (WGS) entry which is preliminary data.</text>
</comment>
<evidence type="ECO:0000256" key="1">
    <source>
        <dbReference type="SAM" id="MobiDB-lite"/>
    </source>
</evidence>
<dbReference type="InterPro" id="IPR001810">
    <property type="entry name" value="F-box_dom"/>
</dbReference>